<evidence type="ECO:0000313" key="2">
    <source>
        <dbReference type="Proteomes" id="UP000578030"/>
    </source>
</evidence>
<dbReference type="SUPFAM" id="SSF110087">
    <property type="entry name" value="DR1885-like metal-binding protein"/>
    <property type="match status" value="1"/>
</dbReference>
<proteinExistence type="predicted"/>
<dbReference type="Proteomes" id="UP000578030">
    <property type="component" value="Unassembled WGS sequence"/>
</dbReference>
<dbReference type="InterPro" id="IPR036182">
    <property type="entry name" value="PCuAC_sf"/>
</dbReference>
<name>A0A7W4PN87_9PROT</name>
<dbReference type="Pfam" id="PF04314">
    <property type="entry name" value="PCuAC"/>
    <property type="match status" value="1"/>
</dbReference>
<dbReference type="AlphaFoldDB" id="A0A7W4PN87"/>
<protein>
    <submittedName>
        <fullName evidence="1">Copper chaperone PCu(A)C</fullName>
    </submittedName>
</protein>
<organism evidence="1 2">
    <name type="scientific">Gluconacetobacter tumulisoli</name>
    <dbReference type="NCBI Taxonomy" id="1286189"/>
    <lineage>
        <taxon>Bacteria</taxon>
        <taxon>Pseudomonadati</taxon>
        <taxon>Pseudomonadota</taxon>
        <taxon>Alphaproteobacteria</taxon>
        <taxon>Acetobacterales</taxon>
        <taxon>Acetobacteraceae</taxon>
        <taxon>Gluconacetobacter</taxon>
    </lineage>
</organism>
<dbReference type="InterPro" id="IPR058248">
    <property type="entry name" value="Lxx211020-like"/>
</dbReference>
<keyword evidence="2" id="KW-1185">Reference proteome</keyword>
<dbReference type="PANTHER" id="PTHR36302:SF1">
    <property type="entry name" value="COPPER CHAPERONE PCU(A)C"/>
    <property type="match status" value="1"/>
</dbReference>
<dbReference type="EMBL" id="JABEQM010000010">
    <property type="protein sequence ID" value="MBB2202404.1"/>
    <property type="molecule type" value="Genomic_DNA"/>
</dbReference>
<dbReference type="RefSeq" id="WP_182959677.1">
    <property type="nucleotide sequence ID" value="NZ_JABEQM010000010.1"/>
</dbReference>
<comment type="caution">
    <text evidence="1">The sequence shown here is derived from an EMBL/GenBank/DDBJ whole genome shotgun (WGS) entry which is preliminary data.</text>
</comment>
<gene>
    <name evidence="1" type="ORF">HLH28_12615</name>
</gene>
<dbReference type="Gene3D" id="2.60.40.1890">
    <property type="entry name" value="PCu(A)C copper chaperone"/>
    <property type="match status" value="1"/>
</dbReference>
<dbReference type="SMR" id="A0A7W4PN87"/>
<accession>A0A7W4PN87</accession>
<dbReference type="InterPro" id="IPR007410">
    <property type="entry name" value="LpqE-like"/>
</dbReference>
<reference evidence="1 2" key="1">
    <citation type="submission" date="2020-04" db="EMBL/GenBank/DDBJ databases">
        <title>Description of novel Gluconacetobacter.</title>
        <authorList>
            <person name="Sombolestani A."/>
        </authorList>
    </citation>
    <scope>NUCLEOTIDE SEQUENCE [LARGE SCALE GENOMIC DNA]</scope>
    <source>
        <strain evidence="1 2">LMG 27802</strain>
    </source>
</reference>
<evidence type="ECO:0000313" key="1">
    <source>
        <dbReference type="EMBL" id="MBB2202404.1"/>
    </source>
</evidence>
<dbReference type="PANTHER" id="PTHR36302">
    <property type="entry name" value="BLR7088 PROTEIN"/>
    <property type="match status" value="1"/>
</dbReference>
<sequence length="181" mass="19616">MTRHGRFRRPFGLLPALPATVVLPLTLLAALRPIPSALADDAPTSVPGQTHAAGDINIRDAWMQIIRPERRIAGAYFTIENRGTDTHMLTGVTATACQNLFAHHTEQESTPETAELFTRLALPAQTILVFPPGGYHLICQGYDGTVQPGRSIPVTFHFLGGTTRTVAFEIRPTPDTADIAP</sequence>